<proteinExistence type="predicted"/>
<feature type="compositionally biased region" description="Polar residues" evidence="1">
    <location>
        <begin position="86"/>
        <end position="98"/>
    </location>
</feature>
<dbReference type="EMBL" id="SMGK01000003">
    <property type="protein sequence ID" value="TCK72722.1"/>
    <property type="molecule type" value="Genomic_DNA"/>
</dbReference>
<evidence type="ECO:0000313" key="4">
    <source>
        <dbReference type="EMBL" id="TCK72722.1"/>
    </source>
</evidence>
<feature type="region of interest" description="Disordered" evidence="1">
    <location>
        <begin position="30"/>
        <end position="126"/>
    </location>
</feature>
<feature type="compositionally biased region" description="Low complexity" evidence="1">
    <location>
        <begin position="112"/>
        <end position="126"/>
    </location>
</feature>
<organism evidence="4 5">
    <name type="scientific">Acidipila rosea</name>
    <dbReference type="NCBI Taxonomy" id="768535"/>
    <lineage>
        <taxon>Bacteria</taxon>
        <taxon>Pseudomonadati</taxon>
        <taxon>Acidobacteriota</taxon>
        <taxon>Terriglobia</taxon>
        <taxon>Terriglobales</taxon>
        <taxon>Acidobacteriaceae</taxon>
        <taxon>Acidipila</taxon>
    </lineage>
</organism>
<feature type="chain" id="PRO_5020744161" evidence="3">
    <location>
        <begin position="29"/>
        <end position="165"/>
    </location>
</feature>
<evidence type="ECO:0000256" key="2">
    <source>
        <dbReference type="SAM" id="Phobius"/>
    </source>
</evidence>
<feature type="compositionally biased region" description="Polar residues" evidence="1">
    <location>
        <begin position="62"/>
        <end position="76"/>
    </location>
</feature>
<reference evidence="4 5" key="1">
    <citation type="submission" date="2019-03" db="EMBL/GenBank/DDBJ databases">
        <title>Genomic Encyclopedia of Type Strains, Phase IV (KMG-IV): sequencing the most valuable type-strain genomes for metagenomic binning, comparative biology and taxonomic classification.</title>
        <authorList>
            <person name="Goeker M."/>
        </authorList>
    </citation>
    <scope>NUCLEOTIDE SEQUENCE [LARGE SCALE GENOMIC DNA]</scope>
    <source>
        <strain evidence="4 5">DSM 103428</strain>
    </source>
</reference>
<keyword evidence="2" id="KW-0812">Transmembrane</keyword>
<accession>A0A4R1L3U9</accession>
<feature type="compositionally biased region" description="Low complexity" evidence="1">
    <location>
        <begin position="30"/>
        <end position="39"/>
    </location>
</feature>
<dbReference type="RefSeq" id="WP_131996474.1">
    <property type="nucleotide sequence ID" value="NZ_SMGK01000003.1"/>
</dbReference>
<feature type="transmembrane region" description="Helical" evidence="2">
    <location>
        <begin position="136"/>
        <end position="156"/>
    </location>
</feature>
<feature type="signal peptide" evidence="3">
    <location>
        <begin position="1"/>
        <end position="28"/>
    </location>
</feature>
<gene>
    <name evidence="4" type="ORF">C7378_2312</name>
</gene>
<dbReference type="AlphaFoldDB" id="A0A4R1L3U9"/>
<evidence type="ECO:0000313" key="5">
    <source>
        <dbReference type="Proteomes" id="UP000295210"/>
    </source>
</evidence>
<keyword evidence="3" id="KW-0732">Signal</keyword>
<keyword evidence="5" id="KW-1185">Reference proteome</keyword>
<feature type="compositionally biased region" description="Polar residues" evidence="1">
    <location>
        <begin position="40"/>
        <end position="51"/>
    </location>
</feature>
<dbReference type="Proteomes" id="UP000295210">
    <property type="component" value="Unassembled WGS sequence"/>
</dbReference>
<keyword evidence="2" id="KW-1133">Transmembrane helix</keyword>
<keyword evidence="2" id="KW-0472">Membrane</keyword>
<name>A0A4R1L3U9_9BACT</name>
<sequence length="165" mass="16672">MRVANSWLKRQVALSLTMLLMVPFGAAATPRAPQAAQDAGQTENQVQNNAQDPGKPAMAAGQQVSPATSSTPTPAQSGDEKPQAPSPQTEPANQQNANPAPVGTAVAPYIKPNGAPASRPAGAAIAPAKQRRVRSWAIRVGLLAGAAIAIGAVTAASMGSPSRPN</sequence>
<evidence type="ECO:0000256" key="1">
    <source>
        <dbReference type="SAM" id="MobiDB-lite"/>
    </source>
</evidence>
<protein>
    <submittedName>
        <fullName evidence="4">Uncharacterized protein</fullName>
    </submittedName>
</protein>
<comment type="caution">
    <text evidence="4">The sequence shown here is derived from an EMBL/GenBank/DDBJ whole genome shotgun (WGS) entry which is preliminary data.</text>
</comment>
<evidence type="ECO:0000256" key="3">
    <source>
        <dbReference type="SAM" id="SignalP"/>
    </source>
</evidence>